<dbReference type="Gene3D" id="3.40.1190.20">
    <property type="match status" value="1"/>
</dbReference>
<dbReference type="GO" id="GO:0016301">
    <property type="term" value="F:kinase activity"/>
    <property type="evidence" value="ECO:0007669"/>
    <property type="project" value="UniProtKB-KW"/>
</dbReference>
<dbReference type="EMBL" id="WUQX01000001">
    <property type="protein sequence ID" value="MXP76458.1"/>
    <property type="molecule type" value="Genomic_DNA"/>
</dbReference>
<evidence type="ECO:0000256" key="1">
    <source>
        <dbReference type="ARBA" id="ARBA00010688"/>
    </source>
</evidence>
<evidence type="ECO:0000259" key="4">
    <source>
        <dbReference type="Pfam" id="PF00294"/>
    </source>
</evidence>
<dbReference type="RefSeq" id="WP_159751593.1">
    <property type="nucleotide sequence ID" value="NZ_CASZNZ010000003.1"/>
</dbReference>
<feature type="domain" description="Carbohydrate kinase PfkB" evidence="4">
    <location>
        <begin position="18"/>
        <end position="211"/>
    </location>
</feature>
<evidence type="ECO:0000313" key="5">
    <source>
        <dbReference type="EMBL" id="MXP76458.1"/>
    </source>
</evidence>
<dbReference type="Pfam" id="PF00294">
    <property type="entry name" value="PfkB"/>
    <property type="match status" value="1"/>
</dbReference>
<accession>A0A7X3MHD7</accession>
<evidence type="ECO:0000256" key="3">
    <source>
        <dbReference type="ARBA" id="ARBA00022777"/>
    </source>
</evidence>
<reference evidence="5 6" key="1">
    <citation type="submission" date="2019-12" db="EMBL/GenBank/DDBJ databases">
        <title>Sporaefaciens musculi gen. nov., sp. nov., a novel bacterium isolated from the caecum of an obese mouse.</title>
        <authorList>
            <person name="Rasmussen T.S."/>
            <person name="Streidl T."/>
            <person name="Hitch T.C.A."/>
            <person name="Wortmann E."/>
            <person name="Deptula P."/>
            <person name="Hansen M."/>
            <person name="Nielsen D.S."/>
            <person name="Clavel T."/>
            <person name="Vogensen F.K."/>
        </authorList>
    </citation>
    <scope>NUCLEOTIDE SEQUENCE [LARGE SCALE GENOMIC DNA]</scope>
    <source>
        <strain evidence="5 6">WCA-9-b2</strain>
    </source>
</reference>
<dbReference type="PANTHER" id="PTHR43320">
    <property type="entry name" value="SUGAR KINASE"/>
    <property type="match status" value="1"/>
</dbReference>
<sequence>MEHMVPFVQEKNKNRFITMGEIMLRLTPPNYGKIRAAQSFEASYGGSEANIALALANLGVDSTFFSVVPNNSLGKSAVRMLRANDVHCAPVIFSTQEETPSHRLGSYYLETGYGIRPSKVTYDRRHSAITEYDFSKVDLDALLEGFGWLHLSGITPALSKSCAQFVLRCLKKAKKKGLTVSFDGNFRSKLWTWEEARGYCTQCLPYVDVLLGIEPYHLWKDEENYGKGDWKDGLPLQPGYEQQDKVFRKFVERYPNLKCIARHVRFVHSGSENSLMAYIWYQGRTFESKRFTFHILDRVGGGDAFASGLLYAIMNHYEPLDMANFAVASSVIKHTIHGDGNITDDVESIRNLVNMNYDIKR</sequence>
<dbReference type="InterPro" id="IPR011611">
    <property type="entry name" value="PfkB_dom"/>
</dbReference>
<name>A0A7X3MHD7_9FIRM</name>
<dbReference type="InterPro" id="IPR052700">
    <property type="entry name" value="Carb_kinase_PfkB-like"/>
</dbReference>
<comment type="caution">
    <text evidence="5">The sequence shown here is derived from an EMBL/GenBank/DDBJ whole genome shotgun (WGS) entry which is preliminary data.</text>
</comment>
<gene>
    <name evidence="5" type="ORF">GN277_13950</name>
</gene>
<dbReference type="PANTHER" id="PTHR43320:SF2">
    <property type="entry name" value="2-DEHYDRO-3-DEOXYGLUCONOKINASE_2-DEHYDRO-3-DEOXYGALACTONOKINASE"/>
    <property type="match status" value="1"/>
</dbReference>
<dbReference type="CDD" id="cd01166">
    <property type="entry name" value="KdgK"/>
    <property type="match status" value="1"/>
</dbReference>
<keyword evidence="2" id="KW-0808">Transferase</keyword>
<organism evidence="5 6">
    <name type="scientific">Sporofaciens musculi</name>
    <dbReference type="NCBI Taxonomy" id="2681861"/>
    <lineage>
        <taxon>Bacteria</taxon>
        <taxon>Bacillati</taxon>
        <taxon>Bacillota</taxon>
        <taxon>Clostridia</taxon>
        <taxon>Lachnospirales</taxon>
        <taxon>Lachnospiraceae</taxon>
        <taxon>Sporofaciens</taxon>
    </lineage>
</organism>
<evidence type="ECO:0000313" key="6">
    <source>
        <dbReference type="Proteomes" id="UP000460412"/>
    </source>
</evidence>
<protein>
    <submittedName>
        <fullName evidence="5">Sugar kinase</fullName>
    </submittedName>
</protein>
<dbReference type="InterPro" id="IPR029056">
    <property type="entry name" value="Ribokinase-like"/>
</dbReference>
<comment type="similarity">
    <text evidence="1">Belongs to the carbohydrate kinase PfkB family.</text>
</comment>
<keyword evidence="3 5" id="KW-0418">Kinase</keyword>
<proteinExistence type="inferred from homology"/>
<dbReference type="SUPFAM" id="SSF53613">
    <property type="entry name" value="Ribokinase-like"/>
    <property type="match status" value="1"/>
</dbReference>
<dbReference type="Proteomes" id="UP000460412">
    <property type="component" value="Unassembled WGS sequence"/>
</dbReference>
<dbReference type="AlphaFoldDB" id="A0A7X3MHD7"/>
<keyword evidence="6" id="KW-1185">Reference proteome</keyword>
<evidence type="ECO:0000256" key="2">
    <source>
        <dbReference type="ARBA" id="ARBA00022679"/>
    </source>
</evidence>